<accession>A0A2A2M2F9</accession>
<gene>
    <name evidence="1" type="ORF">WR25_01344</name>
</gene>
<organism evidence="1 2">
    <name type="scientific">Diploscapter pachys</name>
    <dbReference type="NCBI Taxonomy" id="2018661"/>
    <lineage>
        <taxon>Eukaryota</taxon>
        <taxon>Metazoa</taxon>
        <taxon>Ecdysozoa</taxon>
        <taxon>Nematoda</taxon>
        <taxon>Chromadorea</taxon>
        <taxon>Rhabditida</taxon>
        <taxon>Rhabditina</taxon>
        <taxon>Rhabditomorpha</taxon>
        <taxon>Rhabditoidea</taxon>
        <taxon>Rhabditidae</taxon>
        <taxon>Diploscapter</taxon>
    </lineage>
</organism>
<comment type="caution">
    <text evidence="1">The sequence shown here is derived from an EMBL/GenBank/DDBJ whole genome shotgun (WGS) entry which is preliminary data.</text>
</comment>
<evidence type="ECO:0000313" key="2">
    <source>
        <dbReference type="Proteomes" id="UP000218231"/>
    </source>
</evidence>
<name>A0A2A2M2F9_9BILA</name>
<reference evidence="1 2" key="1">
    <citation type="journal article" date="2017" name="Curr. Biol.">
        <title>Genome architecture and evolution of a unichromosomal asexual nematode.</title>
        <authorList>
            <person name="Fradin H."/>
            <person name="Zegar C."/>
            <person name="Gutwein M."/>
            <person name="Lucas J."/>
            <person name="Kovtun M."/>
            <person name="Corcoran D."/>
            <person name="Baugh L.R."/>
            <person name="Kiontke K."/>
            <person name="Gunsalus K."/>
            <person name="Fitch D.H."/>
            <person name="Piano F."/>
        </authorList>
    </citation>
    <scope>NUCLEOTIDE SEQUENCE [LARGE SCALE GENOMIC DNA]</scope>
    <source>
        <strain evidence="1">PF1309</strain>
    </source>
</reference>
<protein>
    <recommendedName>
        <fullName evidence="3">Ubiquitin-like domain-containing protein</fullName>
    </recommendedName>
</protein>
<dbReference type="EMBL" id="LIAE01006117">
    <property type="protein sequence ID" value="PAV92619.1"/>
    <property type="molecule type" value="Genomic_DNA"/>
</dbReference>
<dbReference type="Proteomes" id="UP000218231">
    <property type="component" value="Unassembled WGS sequence"/>
</dbReference>
<sequence>MAKVKVCIKLVDDISAESKTLVETVPEGMTLKELIEKKVASVGWADRELIVKSTQLYDDDFKQFADITEPSDSLVLLNMQRFEVHLNKAEPKMDTILADILINGTVQQGQELVLPPNSTVNDFILAVTSTFCKDATDTTVTSVKYFDPDFKEFVDIEKPFENVPILFQNRYAISIVYTKIPINPNSDSRDMESKVSNELGPK</sequence>
<evidence type="ECO:0008006" key="3">
    <source>
        <dbReference type="Google" id="ProtNLM"/>
    </source>
</evidence>
<evidence type="ECO:0000313" key="1">
    <source>
        <dbReference type="EMBL" id="PAV92619.1"/>
    </source>
</evidence>
<keyword evidence="2" id="KW-1185">Reference proteome</keyword>
<dbReference type="AlphaFoldDB" id="A0A2A2M2F9"/>
<proteinExistence type="predicted"/>